<dbReference type="GeneID" id="37074981"/>
<dbReference type="STRING" id="1450539.A0A318ZM16"/>
<reference evidence="1 2" key="1">
    <citation type="submission" date="2016-12" db="EMBL/GenBank/DDBJ databases">
        <title>The genomes of Aspergillus section Nigri reveals drivers in fungal speciation.</title>
        <authorList>
            <consortium name="DOE Joint Genome Institute"/>
            <person name="Vesth T.C."/>
            <person name="Nybo J."/>
            <person name="Theobald S."/>
            <person name="Brandl J."/>
            <person name="Frisvad J.C."/>
            <person name="Nielsen K.F."/>
            <person name="Lyhne E.K."/>
            <person name="Kogle M.E."/>
            <person name="Kuo A."/>
            <person name="Riley R."/>
            <person name="Clum A."/>
            <person name="Nolan M."/>
            <person name="Lipzen A."/>
            <person name="Salamov A."/>
            <person name="Henrissat B."/>
            <person name="Wiebenga A."/>
            <person name="De Vries R.P."/>
            <person name="Grigoriev I.V."/>
            <person name="Mortensen U.H."/>
            <person name="Andersen M.R."/>
            <person name="Baker S.E."/>
        </authorList>
    </citation>
    <scope>NUCLEOTIDE SEQUENCE [LARGE SCALE GENOMIC DNA]</scope>
    <source>
        <strain evidence="1 2">JOP 1030-1</strain>
    </source>
</reference>
<evidence type="ECO:0008006" key="3">
    <source>
        <dbReference type="Google" id="ProtNLM"/>
    </source>
</evidence>
<evidence type="ECO:0000313" key="2">
    <source>
        <dbReference type="Proteomes" id="UP000248349"/>
    </source>
</evidence>
<dbReference type="PANTHER" id="PTHR37540:SF5">
    <property type="entry name" value="TRANSCRIPTION FACTOR DOMAIN-CONTAINING PROTEIN"/>
    <property type="match status" value="1"/>
</dbReference>
<dbReference type="RefSeq" id="XP_025427280.1">
    <property type="nucleotide sequence ID" value="XM_025573753.1"/>
</dbReference>
<dbReference type="PANTHER" id="PTHR37540">
    <property type="entry name" value="TRANSCRIPTION FACTOR (ACR-2), PUTATIVE-RELATED-RELATED"/>
    <property type="match status" value="1"/>
</dbReference>
<dbReference type="AlphaFoldDB" id="A0A318ZM16"/>
<accession>A0A318ZM16</accession>
<dbReference type="EMBL" id="KZ821266">
    <property type="protein sequence ID" value="PYH41298.1"/>
    <property type="molecule type" value="Genomic_DNA"/>
</dbReference>
<organism evidence="1 2">
    <name type="scientific">Aspergillus saccharolyticus JOP 1030-1</name>
    <dbReference type="NCBI Taxonomy" id="1450539"/>
    <lineage>
        <taxon>Eukaryota</taxon>
        <taxon>Fungi</taxon>
        <taxon>Dikarya</taxon>
        <taxon>Ascomycota</taxon>
        <taxon>Pezizomycotina</taxon>
        <taxon>Eurotiomycetes</taxon>
        <taxon>Eurotiomycetidae</taxon>
        <taxon>Eurotiales</taxon>
        <taxon>Aspergillaceae</taxon>
        <taxon>Aspergillus</taxon>
        <taxon>Aspergillus subgen. Circumdati</taxon>
    </lineage>
</organism>
<keyword evidence="2" id="KW-1185">Reference proteome</keyword>
<evidence type="ECO:0000313" key="1">
    <source>
        <dbReference type="EMBL" id="PYH41298.1"/>
    </source>
</evidence>
<dbReference type="OrthoDB" id="2130169at2759"/>
<gene>
    <name evidence="1" type="ORF">BP01DRAFT_349483</name>
</gene>
<proteinExistence type="predicted"/>
<sequence>MAADFQFIAIQSNGHVNDKAMRRQARSHAIRKALERRRKEQQRSRTNFIVTTFQDPSLRFKLDQAVEAPKSFTRTSPSPPAPTYSALCGALDPFQTLAVNSARLQALLGDYRARQAPEPVFSVAEELAFQSFRLVFRTGFQDPALINSVMLALAFAAAGGSLDRECLQYQGQAITYLRERMNSEDEAASEATIGAILLIAGVVARLGLASQVELHMGAVQQLLQICHRKNVHLTPGIERAVFWQDLNSSLLAGSRRIVSHTTFSTLLWTRDDCPPGFYRLPPGFQCRSHMLDHEFSVVLEDLHALQCIRNIPRPRQTDATRMLHINNHTASIQSRLMALSGLSRSQECCRLAACLCSMTLCCKIWSELVLPSHISSLLLCKLREVRDDVDATIWHVPNSDLLVWLLYIGGAFAPRGPIRSGYVELLVSYANGSWSEVHDCMRQFIWSDGAFLVPVRALWREVKQSYLR</sequence>
<protein>
    <recommendedName>
        <fullName evidence="3">Transcription factor domain-containing protein</fullName>
    </recommendedName>
</protein>
<name>A0A318ZM16_9EURO</name>
<dbReference type="Proteomes" id="UP000248349">
    <property type="component" value="Unassembled WGS sequence"/>
</dbReference>